<sequence length="523" mass="57246">MVLRPRTRHLRRAVVAVALGALVVPATADAAKKKTPAITKVTPKTAFVGTKLTITGKNFKRGKAKNSVLFRRDGGKALFVKADVSTTKKLTVVVPKTLEKYMVAKGGQPTATRFRIRVLSAKLSRSYTSAKASPLIGPEQAKTSDVSDGAGVPTAPDGDCDSDGIKNGVDPDDDNDLLADGLELSLKLDPCSGDTDRDGVEDGYEYQSAIDLNNDDYQSPNTAIPHPYKSPYPNPLFADADKDYDGDGLDLLEEYKLWQYTYEVNHTATRTLSPLSYSDGAQYSLSVLAGGNGRRTPTMSVAAYVPPQNFRLWVDAAGFGSAWIYNLTGPHVAVLRDLYDMDRNGVVTTTPTYDGLNLTTNNQRRAERTYWDLDADGFVSDDERDEDADGLNNYYEVSGGPMSPEFWRTCYSKEGEYPIKYAGTKAHDADSDGDGILDGADDQDFDDVPNIMELSRNLAGDWPLAGYCDPGVTPYDSSIPRKALVNPFNPCLPDINSRTCQRHPVITDKYPPFDPNWQPFALN</sequence>
<evidence type="ECO:0000256" key="1">
    <source>
        <dbReference type="SAM" id="MobiDB-lite"/>
    </source>
</evidence>
<evidence type="ECO:0000256" key="2">
    <source>
        <dbReference type="SAM" id="SignalP"/>
    </source>
</evidence>
<proteinExistence type="predicted"/>
<keyword evidence="5" id="KW-1185">Reference proteome</keyword>
<feature type="domain" description="IPT/TIG" evidence="3">
    <location>
        <begin position="36"/>
        <end position="96"/>
    </location>
</feature>
<evidence type="ECO:0000259" key="3">
    <source>
        <dbReference type="Pfam" id="PF01833"/>
    </source>
</evidence>
<dbReference type="InterPro" id="IPR014756">
    <property type="entry name" value="Ig_E-set"/>
</dbReference>
<dbReference type="Gene3D" id="2.60.40.10">
    <property type="entry name" value="Immunoglobulins"/>
    <property type="match status" value="1"/>
</dbReference>
<dbReference type="InterPro" id="IPR002909">
    <property type="entry name" value="IPT_dom"/>
</dbReference>
<protein>
    <submittedName>
        <fullName evidence="4">IPT/TIG domain-containing protein</fullName>
    </submittedName>
</protein>
<comment type="caution">
    <text evidence="4">The sequence shown here is derived from an EMBL/GenBank/DDBJ whole genome shotgun (WGS) entry which is preliminary data.</text>
</comment>
<dbReference type="InterPro" id="IPR013783">
    <property type="entry name" value="Ig-like_fold"/>
</dbReference>
<dbReference type="Pfam" id="PF01833">
    <property type="entry name" value="TIG"/>
    <property type="match status" value="1"/>
</dbReference>
<dbReference type="AlphaFoldDB" id="A0A660L151"/>
<dbReference type="Proteomes" id="UP000278962">
    <property type="component" value="Unassembled WGS sequence"/>
</dbReference>
<feature type="region of interest" description="Disordered" evidence="1">
    <location>
        <begin position="130"/>
        <end position="178"/>
    </location>
</feature>
<dbReference type="CDD" id="cd00102">
    <property type="entry name" value="IPT"/>
    <property type="match status" value="1"/>
</dbReference>
<organism evidence="4 5">
    <name type="scientific">Solirubrobacter pauli</name>
    <dbReference type="NCBI Taxonomy" id="166793"/>
    <lineage>
        <taxon>Bacteria</taxon>
        <taxon>Bacillati</taxon>
        <taxon>Actinomycetota</taxon>
        <taxon>Thermoleophilia</taxon>
        <taxon>Solirubrobacterales</taxon>
        <taxon>Solirubrobacteraceae</taxon>
        <taxon>Solirubrobacter</taxon>
    </lineage>
</organism>
<keyword evidence="2" id="KW-0732">Signal</keyword>
<dbReference type="SUPFAM" id="SSF81296">
    <property type="entry name" value="E set domains"/>
    <property type="match status" value="1"/>
</dbReference>
<dbReference type="RefSeq" id="WP_121255109.1">
    <property type="nucleotide sequence ID" value="NZ_RBIL01000002.1"/>
</dbReference>
<evidence type="ECO:0000313" key="4">
    <source>
        <dbReference type="EMBL" id="RKQ86944.1"/>
    </source>
</evidence>
<evidence type="ECO:0000313" key="5">
    <source>
        <dbReference type="Proteomes" id="UP000278962"/>
    </source>
</evidence>
<reference evidence="4 5" key="1">
    <citation type="submission" date="2018-10" db="EMBL/GenBank/DDBJ databases">
        <title>Genomic Encyclopedia of Archaeal and Bacterial Type Strains, Phase II (KMG-II): from individual species to whole genera.</title>
        <authorList>
            <person name="Goeker M."/>
        </authorList>
    </citation>
    <scope>NUCLEOTIDE SEQUENCE [LARGE SCALE GENOMIC DNA]</scope>
    <source>
        <strain evidence="4 5">DSM 14954</strain>
    </source>
</reference>
<gene>
    <name evidence="4" type="ORF">C8N24_4961</name>
</gene>
<name>A0A660L151_9ACTN</name>
<accession>A0A660L151</accession>
<dbReference type="OrthoDB" id="5241547at2"/>
<dbReference type="GO" id="GO:0005975">
    <property type="term" value="P:carbohydrate metabolic process"/>
    <property type="evidence" value="ECO:0007669"/>
    <property type="project" value="UniProtKB-ARBA"/>
</dbReference>
<feature type="signal peptide" evidence="2">
    <location>
        <begin position="1"/>
        <end position="30"/>
    </location>
</feature>
<feature type="chain" id="PRO_5024928098" evidence="2">
    <location>
        <begin position="31"/>
        <end position="523"/>
    </location>
</feature>
<dbReference type="EMBL" id="RBIL01000002">
    <property type="protein sequence ID" value="RKQ86944.1"/>
    <property type="molecule type" value="Genomic_DNA"/>
</dbReference>